<evidence type="ECO:0000256" key="6">
    <source>
        <dbReference type="ARBA" id="ARBA00023163"/>
    </source>
</evidence>
<evidence type="ECO:0000256" key="2">
    <source>
        <dbReference type="ARBA" id="ARBA00022723"/>
    </source>
</evidence>
<evidence type="ECO:0000256" key="4">
    <source>
        <dbReference type="ARBA" id="ARBA00022833"/>
    </source>
</evidence>
<evidence type="ECO:0000256" key="7">
    <source>
        <dbReference type="ARBA" id="ARBA00023242"/>
    </source>
</evidence>
<dbReference type="EMBL" id="REGN01004731">
    <property type="protein sequence ID" value="RNA16318.1"/>
    <property type="molecule type" value="Genomic_DNA"/>
</dbReference>
<feature type="coiled-coil region" evidence="8">
    <location>
        <begin position="36"/>
        <end position="70"/>
    </location>
</feature>
<reference evidence="9 10" key="1">
    <citation type="journal article" date="2018" name="Sci. Rep.">
        <title>Genomic signatures of local adaptation to the degree of environmental predictability in rotifers.</title>
        <authorList>
            <person name="Franch-Gras L."/>
            <person name="Hahn C."/>
            <person name="Garcia-Roger E.M."/>
            <person name="Carmona M.J."/>
            <person name="Serra M."/>
            <person name="Gomez A."/>
        </authorList>
    </citation>
    <scope>NUCLEOTIDE SEQUENCE [LARGE SCALE GENOMIC DNA]</scope>
    <source>
        <strain evidence="9">HYR1</strain>
    </source>
</reference>
<keyword evidence="8" id="KW-0175">Coiled coil</keyword>
<keyword evidence="3" id="KW-0863">Zinc-finger</keyword>
<evidence type="ECO:0000313" key="9">
    <source>
        <dbReference type="EMBL" id="RNA16318.1"/>
    </source>
</evidence>
<dbReference type="GO" id="GO:0006355">
    <property type="term" value="P:regulation of DNA-templated transcription"/>
    <property type="evidence" value="ECO:0007669"/>
    <property type="project" value="InterPro"/>
</dbReference>
<gene>
    <name evidence="9" type="ORF">BpHYR1_034792</name>
</gene>
<evidence type="ECO:0000256" key="1">
    <source>
        <dbReference type="ARBA" id="ARBA00004123"/>
    </source>
</evidence>
<dbReference type="GO" id="GO:0008270">
    <property type="term" value="F:zinc ion binding"/>
    <property type="evidence" value="ECO:0007669"/>
    <property type="project" value="UniProtKB-KW"/>
</dbReference>
<keyword evidence="2" id="KW-0479">Metal-binding</keyword>
<comment type="caution">
    <text evidence="9">The sequence shown here is derived from an EMBL/GenBank/DDBJ whole genome shotgun (WGS) entry which is preliminary data.</text>
</comment>
<comment type="subcellular location">
    <subcellularLocation>
        <location evidence="1">Nucleus</location>
    </subcellularLocation>
</comment>
<accession>A0A3M7QZ86</accession>
<evidence type="ECO:0000256" key="8">
    <source>
        <dbReference type="SAM" id="Coils"/>
    </source>
</evidence>
<sequence length="290" mass="33564">MIEQDQVIAQSDIEIRDGEKTVKYLTDSNQMLKISNSEKDEEMDMLKKTISELENRLQNCTEKIRSDEQKMSEQDKVIAQSDIESRDGEQKKITDCYNFNYPQFKSSLKSNEIDEIFIFNSKKTTCSTKICGGQGNKDPSKTRHFRLVTNCPLSDDIMKKKKNDEKYHQDEIDDLFDFDIKEIPQEKKVDGEQFSERFNIFRSLMAQKNIDPIIGEWNGPGIARGRSVFLGSRGKPYYLSPGGNRIYVTKNIDNVKSITNLNSKFLNSFLNNPFYNFNIQIISLIHEISS</sequence>
<keyword evidence="7" id="KW-0539">Nucleus</keyword>
<dbReference type="InterPro" id="IPR002515">
    <property type="entry name" value="Znf_C2H2C"/>
</dbReference>
<dbReference type="PROSITE" id="PS51802">
    <property type="entry name" value="ZF_CCHHC"/>
    <property type="match status" value="1"/>
</dbReference>
<name>A0A3M7QZ86_BRAPC</name>
<keyword evidence="10" id="KW-1185">Reference proteome</keyword>
<keyword evidence="6" id="KW-0804">Transcription</keyword>
<dbReference type="OrthoDB" id="10237634at2759"/>
<dbReference type="AlphaFoldDB" id="A0A3M7QZ86"/>
<protein>
    <submittedName>
        <fullName evidence="9">Uncharacterized protein</fullName>
    </submittedName>
</protein>
<evidence type="ECO:0000256" key="5">
    <source>
        <dbReference type="ARBA" id="ARBA00023015"/>
    </source>
</evidence>
<dbReference type="GO" id="GO:0005634">
    <property type="term" value="C:nucleus"/>
    <property type="evidence" value="ECO:0007669"/>
    <property type="project" value="UniProtKB-SubCell"/>
</dbReference>
<dbReference type="Proteomes" id="UP000276133">
    <property type="component" value="Unassembled WGS sequence"/>
</dbReference>
<evidence type="ECO:0000313" key="10">
    <source>
        <dbReference type="Proteomes" id="UP000276133"/>
    </source>
</evidence>
<evidence type="ECO:0000256" key="3">
    <source>
        <dbReference type="ARBA" id="ARBA00022771"/>
    </source>
</evidence>
<keyword evidence="5" id="KW-0805">Transcription regulation</keyword>
<organism evidence="9 10">
    <name type="scientific">Brachionus plicatilis</name>
    <name type="common">Marine rotifer</name>
    <name type="synonym">Brachionus muelleri</name>
    <dbReference type="NCBI Taxonomy" id="10195"/>
    <lineage>
        <taxon>Eukaryota</taxon>
        <taxon>Metazoa</taxon>
        <taxon>Spiralia</taxon>
        <taxon>Gnathifera</taxon>
        <taxon>Rotifera</taxon>
        <taxon>Eurotatoria</taxon>
        <taxon>Monogononta</taxon>
        <taxon>Pseudotrocha</taxon>
        <taxon>Ploima</taxon>
        <taxon>Brachionidae</taxon>
        <taxon>Brachionus</taxon>
    </lineage>
</organism>
<keyword evidence="4" id="KW-0862">Zinc</keyword>
<proteinExistence type="predicted"/>